<protein>
    <submittedName>
        <fullName evidence="1">Photosystem II Psb27 protein</fullName>
    </submittedName>
</protein>
<dbReference type="GO" id="GO:0010207">
    <property type="term" value="P:photosystem II assembly"/>
    <property type="evidence" value="ECO:0007669"/>
    <property type="project" value="InterPro"/>
</dbReference>
<comment type="caution">
    <text evidence="1">The sequence shown here is derived from an EMBL/GenBank/DDBJ whole genome shotgun (WGS) entry which is preliminary data.</text>
</comment>
<dbReference type="GO" id="GO:0009523">
    <property type="term" value="C:photosystem II"/>
    <property type="evidence" value="ECO:0007669"/>
    <property type="project" value="InterPro"/>
</dbReference>
<proteinExistence type="inferred from homology"/>
<gene>
    <name evidence="1" type="ORF">QTG54_017054</name>
</gene>
<dbReference type="GO" id="GO:0010206">
    <property type="term" value="P:photosystem II repair"/>
    <property type="evidence" value="ECO:0007669"/>
    <property type="project" value="InterPro"/>
</dbReference>
<dbReference type="HAMAP" id="MF_01481">
    <property type="entry name" value="PSII_Psb27"/>
    <property type="match status" value="1"/>
</dbReference>
<dbReference type="PANTHER" id="PTHR34041:SF1">
    <property type="entry name" value="PHOTOSYSTEM II REPAIR PROTEIN PSB27-H1, CHLOROPLASTIC"/>
    <property type="match status" value="1"/>
</dbReference>
<sequence>PKSSESPPLTQAHWRADCNTIASADTLSSTSQLSLVTAIMKTQLIVAAAIASTAGAFSVSNEQSARRQFLQTASTAAASTILFPTIASAEIAVPEQSKEYEFPSEWGLTYSYETDAARVRSHMVTATGLAKGSDRMEDFGKNLKKEMIDFVSYYRRFPQVAGKPSFSTLYTSINVLAGHYTSYGYKYPLPEKRRKRLYQEYAEIDKSLKRSR</sequence>
<dbReference type="InterPro" id="IPR038450">
    <property type="entry name" value="PSII_Psb27_sf"/>
</dbReference>
<feature type="non-terminal residue" evidence="1">
    <location>
        <position position="212"/>
    </location>
</feature>
<dbReference type="AlphaFoldDB" id="A0AAD8XR42"/>
<dbReference type="InterPro" id="IPR025585">
    <property type="entry name" value="PSII_Psb27"/>
</dbReference>
<dbReference type="Pfam" id="PF13326">
    <property type="entry name" value="PSII_Pbs27"/>
    <property type="match status" value="1"/>
</dbReference>
<evidence type="ECO:0000313" key="2">
    <source>
        <dbReference type="Proteomes" id="UP001224775"/>
    </source>
</evidence>
<dbReference type="Gene3D" id="1.20.58.810">
    <property type="entry name" value="Photosystem II Pbs27"/>
    <property type="match status" value="1"/>
</dbReference>
<dbReference type="PANTHER" id="PTHR34041">
    <property type="entry name" value="PHOTOSYSTEM II REPAIR PROTEIN PSB27-H1, CHLOROPLASTIC"/>
    <property type="match status" value="1"/>
</dbReference>
<dbReference type="EMBL" id="JATAAI010000077">
    <property type="protein sequence ID" value="KAK1732279.1"/>
    <property type="molecule type" value="Genomic_DNA"/>
</dbReference>
<evidence type="ECO:0000313" key="1">
    <source>
        <dbReference type="EMBL" id="KAK1732279.1"/>
    </source>
</evidence>
<name>A0AAD8XR42_9STRA</name>
<keyword evidence="2" id="KW-1185">Reference proteome</keyword>
<dbReference type="Proteomes" id="UP001224775">
    <property type="component" value="Unassembled WGS sequence"/>
</dbReference>
<accession>A0AAD8XR42</accession>
<organism evidence="1 2">
    <name type="scientific">Skeletonema marinoi</name>
    <dbReference type="NCBI Taxonomy" id="267567"/>
    <lineage>
        <taxon>Eukaryota</taxon>
        <taxon>Sar</taxon>
        <taxon>Stramenopiles</taxon>
        <taxon>Ochrophyta</taxon>
        <taxon>Bacillariophyta</taxon>
        <taxon>Coscinodiscophyceae</taxon>
        <taxon>Thalassiosirophycidae</taxon>
        <taxon>Thalassiosirales</taxon>
        <taxon>Skeletonemataceae</taxon>
        <taxon>Skeletonema</taxon>
        <taxon>Skeletonema marinoi-dohrnii complex</taxon>
    </lineage>
</organism>
<reference evidence="1" key="1">
    <citation type="submission" date="2023-06" db="EMBL/GenBank/DDBJ databases">
        <title>Survivors Of The Sea: Transcriptome response of Skeletonema marinoi to long-term dormancy.</title>
        <authorList>
            <person name="Pinder M.I.M."/>
            <person name="Kourtchenko O."/>
            <person name="Robertson E.K."/>
            <person name="Larsson T."/>
            <person name="Maumus F."/>
            <person name="Osuna-Cruz C.M."/>
            <person name="Vancaester E."/>
            <person name="Stenow R."/>
            <person name="Vandepoele K."/>
            <person name="Ploug H."/>
            <person name="Bruchert V."/>
            <person name="Godhe A."/>
            <person name="Topel M."/>
        </authorList>
    </citation>
    <scope>NUCLEOTIDE SEQUENCE</scope>
    <source>
        <strain evidence="1">R05AC</strain>
    </source>
</reference>